<feature type="region of interest" description="Disordered" evidence="3">
    <location>
        <begin position="420"/>
        <end position="465"/>
    </location>
</feature>
<dbReference type="Pfam" id="PF13863">
    <property type="entry name" value="DUF4200"/>
    <property type="match status" value="1"/>
</dbReference>
<dbReference type="AlphaFoldDB" id="A0AAJ7Q349"/>
<dbReference type="InterPro" id="IPR025252">
    <property type="entry name" value="DUF4200"/>
</dbReference>
<feature type="compositionally biased region" description="Polar residues" evidence="3">
    <location>
        <begin position="444"/>
        <end position="465"/>
    </location>
</feature>
<dbReference type="InterPro" id="IPR051147">
    <property type="entry name" value="CFAP_domain-containing"/>
</dbReference>
<dbReference type="PANTHER" id="PTHR21683">
    <property type="entry name" value="COILED-COIL DOMAIN-CONTAINING PROTEIN 42 LIKE-2-LIKE-RELATED"/>
    <property type="match status" value="1"/>
</dbReference>
<dbReference type="KEGG" id="lcf:108892442"/>
<evidence type="ECO:0000259" key="4">
    <source>
        <dbReference type="Pfam" id="PF13863"/>
    </source>
</evidence>
<evidence type="ECO:0000256" key="2">
    <source>
        <dbReference type="SAM" id="Coils"/>
    </source>
</evidence>
<dbReference type="RefSeq" id="XP_018545503.1">
    <property type="nucleotide sequence ID" value="XM_018689987.2"/>
</dbReference>
<dbReference type="Proteomes" id="UP000694890">
    <property type="component" value="Linkage group LG19"/>
</dbReference>
<feature type="coiled-coil region" evidence="2">
    <location>
        <begin position="288"/>
        <end position="354"/>
    </location>
</feature>
<protein>
    <submittedName>
        <fullName evidence="6">Uncharacterized protein si:ch1073-416d2.4</fullName>
    </submittedName>
</protein>
<dbReference type="GeneID" id="108892442"/>
<proteinExistence type="predicted"/>
<evidence type="ECO:0000313" key="5">
    <source>
        <dbReference type="Proteomes" id="UP000694890"/>
    </source>
</evidence>
<keyword evidence="1 2" id="KW-0175">Coiled coil</keyword>
<dbReference type="PANTHER" id="PTHR21683:SF18">
    <property type="entry name" value="COILED-COIL DOMAIN-CONTAINING PROTEIN 42 HOMOLOG"/>
    <property type="match status" value="1"/>
</dbReference>
<accession>A0AAJ7Q349</accession>
<sequence length="465" mass="53853">MPLIQSPARIRHRGSYHDNGETIPAHSPLSRRRLPGNSNTNPGKKHPGKDLRSSSWSPERGITAGLVTHQDSWTVHLQKNMATSSLPFLDRRDPRLKLKVENRIRNIFVTQAEDTRHREEKDVNLIPVVTETASRVLEAGVNTLQRTLVLKKQAELSEVDKLLALKRQEFKSCAEALAQKKSELEIKQQQIKARAMKFEKFVAENEVKRRRALKKYEDAREQNILKQREIEDLTEQLKQLRDRQQILKERMAKYKIYEDYLMKTLEYLPSTYLDNGSDSLVMPIIQRHETLSITNQELLQRLGRLEEEVEEGQRRLQTMKQEHNIKKLMANKELSELQSELETLKEKNKQEEVNLLMEQGLSREKVEEVGSLLMAINNLAEQCYLPAYGPLENMNVLTMMDMVKEYILDKADTEKRARRLMESASAMTSRTALTDRRERGSMKSFGSKTQIKSSSKVSRKSQTMG</sequence>
<evidence type="ECO:0000256" key="1">
    <source>
        <dbReference type="ARBA" id="ARBA00023054"/>
    </source>
</evidence>
<reference evidence="6" key="1">
    <citation type="submission" date="2025-08" db="UniProtKB">
        <authorList>
            <consortium name="RefSeq"/>
        </authorList>
    </citation>
    <scope>IDENTIFICATION</scope>
    <source>
        <tissue evidence="6">Brain</tissue>
    </source>
</reference>
<feature type="domain" description="DUF4200" evidence="4">
    <location>
        <begin position="150"/>
        <end position="266"/>
    </location>
</feature>
<feature type="coiled-coil region" evidence="2">
    <location>
        <begin position="174"/>
        <end position="250"/>
    </location>
</feature>
<organism evidence="5 6">
    <name type="scientific">Lates calcarifer</name>
    <name type="common">Barramundi</name>
    <name type="synonym">Holocentrus calcarifer</name>
    <dbReference type="NCBI Taxonomy" id="8187"/>
    <lineage>
        <taxon>Eukaryota</taxon>
        <taxon>Metazoa</taxon>
        <taxon>Chordata</taxon>
        <taxon>Craniata</taxon>
        <taxon>Vertebrata</taxon>
        <taxon>Euteleostomi</taxon>
        <taxon>Actinopterygii</taxon>
        <taxon>Neopterygii</taxon>
        <taxon>Teleostei</taxon>
        <taxon>Neoteleostei</taxon>
        <taxon>Acanthomorphata</taxon>
        <taxon>Carangaria</taxon>
        <taxon>Carangaria incertae sedis</taxon>
        <taxon>Centropomidae</taxon>
        <taxon>Lates</taxon>
    </lineage>
</organism>
<name>A0AAJ7Q349_LATCA</name>
<evidence type="ECO:0000256" key="3">
    <source>
        <dbReference type="SAM" id="MobiDB-lite"/>
    </source>
</evidence>
<evidence type="ECO:0000313" key="6">
    <source>
        <dbReference type="RefSeq" id="XP_018545503.1"/>
    </source>
</evidence>
<dbReference type="GO" id="GO:0005856">
    <property type="term" value="C:cytoskeleton"/>
    <property type="evidence" value="ECO:0007669"/>
    <property type="project" value="UniProtKB-ARBA"/>
</dbReference>
<gene>
    <name evidence="6" type="primary">si:ch1073-416d2.4</name>
</gene>
<feature type="region of interest" description="Disordered" evidence="3">
    <location>
        <begin position="1"/>
        <end position="58"/>
    </location>
</feature>